<keyword evidence="5 6" id="KW-0472">Membrane</keyword>
<evidence type="ECO:0000313" key="9">
    <source>
        <dbReference type="Proteomes" id="UP000288490"/>
    </source>
</evidence>
<feature type="transmembrane region" description="Helical" evidence="6">
    <location>
        <begin position="55"/>
        <end position="77"/>
    </location>
</feature>
<dbReference type="Pfam" id="PF02683">
    <property type="entry name" value="DsbD_TM"/>
    <property type="match status" value="1"/>
</dbReference>
<dbReference type="Proteomes" id="UP000288490">
    <property type="component" value="Unassembled WGS sequence"/>
</dbReference>
<comment type="similarity">
    <text evidence="2">Belongs to the DsbD family.</text>
</comment>
<feature type="domain" description="Cytochrome C biogenesis protein transmembrane" evidence="7">
    <location>
        <begin position="7"/>
        <end position="221"/>
    </location>
</feature>
<evidence type="ECO:0000256" key="2">
    <source>
        <dbReference type="ARBA" id="ARBA00006143"/>
    </source>
</evidence>
<reference evidence="8 9" key="1">
    <citation type="submission" date="2017-05" db="EMBL/GenBank/DDBJ databases">
        <title>Vagococcus spp. assemblies.</title>
        <authorList>
            <person name="Gulvik C.A."/>
        </authorList>
    </citation>
    <scope>NUCLEOTIDE SEQUENCE [LARGE SCALE GENOMIC DNA]</scope>
    <source>
        <strain evidence="8 9">SS1994</strain>
    </source>
</reference>
<evidence type="ECO:0000259" key="7">
    <source>
        <dbReference type="Pfam" id="PF02683"/>
    </source>
</evidence>
<evidence type="ECO:0000256" key="1">
    <source>
        <dbReference type="ARBA" id="ARBA00004141"/>
    </source>
</evidence>
<feature type="transmembrane region" description="Helical" evidence="6">
    <location>
        <begin position="130"/>
        <end position="150"/>
    </location>
</feature>
<evidence type="ECO:0000256" key="3">
    <source>
        <dbReference type="ARBA" id="ARBA00022692"/>
    </source>
</evidence>
<evidence type="ECO:0000313" key="8">
    <source>
        <dbReference type="EMBL" id="RST94825.1"/>
    </source>
</evidence>
<feature type="transmembrane region" description="Helical" evidence="6">
    <location>
        <begin position="83"/>
        <end position="103"/>
    </location>
</feature>
<gene>
    <name evidence="8" type="ORF">CBF36_04665</name>
</gene>
<feature type="transmembrane region" description="Helical" evidence="6">
    <location>
        <begin position="205"/>
        <end position="225"/>
    </location>
</feature>
<dbReference type="RefSeq" id="WP_125957052.1">
    <property type="nucleotide sequence ID" value="NZ_JAQEJV010000006.1"/>
</dbReference>
<dbReference type="GO" id="GO:0017004">
    <property type="term" value="P:cytochrome complex assembly"/>
    <property type="evidence" value="ECO:0007669"/>
    <property type="project" value="InterPro"/>
</dbReference>
<dbReference type="AlphaFoldDB" id="A0A429ZM97"/>
<dbReference type="InterPro" id="IPR051790">
    <property type="entry name" value="Cytochrome_c-biogenesis_DsbD"/>
</dbReference>
<dbReference type="PANTHER" id="PTHR31272:SF4">
    <property type="entry name" value="CYTOCHROME C-TYPE BIOGENESIS PROTEIN HI_1454-RELATED"/>
    <property type="match status" value="1"/>
</dbReference>
<protein>
    <recommendedName>
        <fullName evidence="7">Cytochrome C biogenesis protein transmembrane domain-containing protein</fullName>
    </recommendedName>
</protein>
<organism evidence="8 9">
    <name type="scientific">Vagococcus bubulae</name>
    <dbReference type="NCBI Taxonomy" id="1977868"/>
    <lineage>
        <taxon>Bacteria</taxon>
        <taxon>Bacillati</taxon>
        <taxon>Bacillota</taxon>
        <taxon>Bacilli</taxon>
        <taxon>Lactobacillales</taxon>
        <taxon>Enterococcaceae</taxon>
        <taxon>Vagococcus</taxon>
    </lineage>
</organism>
<evidence type="ECO:0000256" key="4">
    <source>
        <dbReference type="ARBA" id="ARBA00022989"/>
    </source>
</evidence>
<proteinExistence type="inferred from homology"/>
<feature type="transmembrane region" description="Helical" evidence="6">
    <location>
        <begin position="170"/>
        <end position="189"/>
    </location>
</feature>
<keyword evidence="3 6" id="KW-0812">Transmembrane</keyword>
<comment type="caution">
    <text evidence="8">The sequence shown here is derived from an EMBL/GenBank/DDBJ whole genome shotgun (WGS) entry which is preliminary data.</text>
</comment>
<keyword evidence="9" id="KW-1185">Reference proteome</keyword>
<evidence type="ECO:0000256" key="6">
    <source>
        <dbReference type="SAM" id="Phobius"/>
    </source>
</evidence>
<dbReference type="InterPro" id="IPR003834">
    <property type="entry name" value="Cyt_c_assmbl_TM_dom"/>
</dbReference>
<feature type="transmembrane region" description="Helical" evidence="6">
    <location>
        <begin position="6"/>
        <end position="34"/>
    </location>
</feature>
<dbReference type="GO" id="GO:0016020">
    <property type="term" value="C:membrane"/>
    <property type="evidence" value="ECO:0007669"/>
    <property type="project" value="UniProtKB-SubCell"/>
</dbReference>
<sequence length="234" mass="25622">MTATFAIILFLEGILTFISPCILPLLPVYVSYFLGDQTAQEENKQKEALIRVTAFILGFSIVFVSMGLLSGFIAQTLVQYKRVIQLVAGGFVVITGLNMLGVFDKLKSGMTLIKGPNINLKLHSNSSRGYLVLFGAVFALGWTPCLSAYLGTALMMASQSGSSLQGGLLLLVYSLGLALPFILSTYLLNSLKSTFSWIKNHFREINIFSAILMIIVGIAMMTGWVDYLQLLVQR</sequence>
<dbReference type="EMBL" id="NGJT01000006">
    <property type="protein sequence ID" value="RST94825.1"/>
    <property type="molecule type" value="Genomic_DNA"/>
</dbReference>
<accession>A0A429ZM97</accession>
<comment type="subcellular location">
    <subcellularLocation>
        <location evidence="1">Membrane</location>
        <topology evidence="1">Multi-pass membrane protein</topology>
    </subcellularLocation>
</comment>
<evidence type="ECO:0000256" key="5">
    <source>
        <dbReference type="ARBA" id="ARBA00023136"/>
    </source>
</evidence>
<dbReference type="PANTHER" id="PTHR31272">
    <property type="entry name" value="CYTOCHROME C-TYPE BIOGENESIS PROTEIN HI_1454-RELATED"/>
    <property type="match status" value="1"/>
</dbReference>
<name>A0A429ZM97_9ENTE</name>
<dbReference type="OrthoDB" id="9803065at2"/>
<keyword evidence="4 6" id="KW-1133">Transmembrane helix</keyword>